<keyword evidence="11 13" id="KW-0275">Fatty acid biosynthesis</keyword>
<reference evidence="14" key="1">
    <citation type="submission" date="2018-02" db="EMBL/GenBank/DDBJ databases">
        <title>Rhizophora mucronata_Transcriptome.</title>
        <authorList>
            <person name="Meera S.P."/>
            <person name="Sreeshan A."/>
            <person name="Augustine A."/>
        </authorList>
    </citation>
    <scope>NUCLEOTIDE SEQUENCE</scope>
    <source>
        <tissue evidence="14">Leaf</tissue>
    </source>
</reference>
<dbReference type="GO" id="GO:0005789">
    <property type="term" value="C:endoplasmic reticulum membrane"/>
    <property type="evidence" value="ECO:0007669"/>
    <property type="project" value="UniProtKB-SubCell"/>
</dbReference>
<keyword evidence="8 13" id="KW-1133">Transmembrane helix</keyword>
<comment type="similarity">
    <text evidence="3 13">Belongs to the very long-chain fatty acids dehydratase HACD family.</text>
</comment>
<keyword evidence="5 13" id="KW-0444">Lipid biosynthesis</keyword>
<evidence type="ECO:0000256" key="3">
    <source>
        <dbReference type="ARBA" id="ARBA00007811"/>
    </source>
</evidence>
<feature type="transmembrane region" description="Helical" evidence="13">
    <location>
        <begin position="7"/>
        <end position="27"/>
    </location>
</feature>
<dbReference type="GO" id="GO:0042761">
    <property type="term" value="P:very long-chain fatty acid biosynthetic process"/>
    <property type="evidence" value="ECO:0007669"/>
    <property type="project" value="TreeGrafter"/>
</dbReference>
<comment type="pathway">
    <text evidence="2 13">Lipid metabolism; fatty acid biosynthesis.</text>
</comment>
<keyword evidence="7 13" id="KW-0276">Fatty acid metabolism</keyword>
<keyword evidence="12 13" id="KW-0456">Lyase</keyword>
<dbReference type="UniPathway" id="UPA00094"/>
<name>A0A2P2KLJ8_RHIMU</name>
<evidence type="ECO:0000256" key="12">
    <source>
        <dbReference type="ARBA" id="ARBA00023239"/>
    </source>
</evidence>
<evidence type="ECO:0000256" key="1">
    <source>
        <dbReference type="ARBA" id="ARBA00004141"/>
    </source>
</evidence>
<evidence type="ECO:0000256" key="5">
    <source>
        <dbReference type="ARBA" id="ARBA00022516"/>
    </source>
</evidence>
<feature type="transmembrane region" description="Helical" evidence="13">
    <location>
        <begin position="101"/>
        <end position="120"/>
    </location>
</feature>
<dbReference type="PANTHER" id="PTHR11035">
    <property type="entry name" value="VERY-LONG-CHAIN (3R)-3-HYDROXYACYL-COA DEHYDRATASE"/>
    <property type="match status" value="1"/>
</dbReference>
<evidence type="ECO:0000313" key="14">
    <source>
        <dbReference type="EMBL" id="MBX06588.1"/>
    </source>
</evidence>
<comment type="catalytic activity">
    <reaction evidence="13">
        <text>a very-long-chain (3R)-3-hydroxyacyl-CoA = a very-long-chain (2E)-enoyl-CoA + H2O</text>
        <dbReference type="Rhea" id="RHEA:45812"/>
        <dbReference type="ChEBI" id="CHEBI:15377"/>
        <dbReference type="ChEBI" id="CHEBI:83728"/>
        <dbReference type="ChEBI" id="CHEBI:85440"/>
        <dbReference type="EC" id="4.2.1.134"/>
    </reaction>
</comment>
<dbReference type="EC" id="4.2.1.134" evidence="4 13"/>
<keyword evidence="9 13" id="KW-0443">Lipid metabolism</keyword>
<comment type="function">
    <text evidence="13">Catalyzes the third of the four reactions of the long-chain fatty acids elongation cycle. This endoplasmic reticulum-bound enzymatic process, allows the addition of two carbons to the chain of long- and very long-chain fatty acids/VLCFAs per cycle. This enzyme catalyzes the dehydration of the 3-hydroxyacyl-CoA intermediate into trans-2,3-enoyl-CoA, within each cycle of fatty acid elongation. Thereby, it participates to the production of VLCFAs of different chain lengths that are involved in multiple biological processes as precursors of membrane lipids and lipid mediators.</text>
</comment>
<evidence type="ECO:0000256" key="9">
    <source>
        <dbReference type="ARBA" id="ARBA00023098"/>
    </source>
</evidence>
<evidence type="ECO:0000256" key="13">
    <source>
        <dbReference type="RuleBase" id="RU363109"/>
    </source>
</evidence>
<dbReference type="GO" id="GO:0030148">
    <property type="term" value="P:sphingolipid biosynthetic process"/>
    <property type="evidence" value="ECO:0007669"/>
    <property type="project" value="TreeGrafter"/>
</dbReference>
<proteinExistence type="inferred from homology"/>
<feature type="transmembrane region" description="Helical" evidence="13">
    <location>
        <begin position="178"/>
        <end position="198"/>
    </location>
</feature>
<evidence type="ECO:0000256" key="6">
    <source>
        <dbReference type="ARBA" id="ARBA00022692"/>
    </source>
</evidence>
<sequence length="260" mass="29653">MSALTKLYLFAYNSLQAIGWATAFLIISNNFISTKSLNEAYASAGELICQSVPSFPLISFKSPFFGLVVYIGFLVKIVYSIGFSVLFFMEGLLQIIGFLEVIHGALGIVPTGVLLPFMQWGGRTHFVLAIVRKITEVQKLPSVFITFVAWSLAEVIRYPHYALLCIGRCPSWLTYLRYTAFIMLYPVGLVPGEMWLMYEALPFVKKKNLYSDFFAAFPFSYYDFLEVVLVCYPFLCFQLYLHLLKQRQSKLGRHRGKKNA</sequence>
<evidence type="ECO:0000256" key="4">
    <source>
        <dbReference type="ARBA" id="ARBA00013122"/>
    </source>
</evidence>
<dbReference type="Pfam" id="PF04387">
    <property type="entry name" value="PTPLA"/>
    <property type="match status" value="1"/>
</dbReference>
<dbReference type="GO" id="GO:0030497">
    <property type="term" value="P:fatty acid elongation"/>
    <property type="evidence" value="ECO:0007669"/>
    <property type="project" value="TreeGrafter"/>
</dbReference>
<accession>A0A2P2KLJ8</accession>
<keyword evidence="10 13" id="KW-0472">Membrane</keyword>
<keyword evidence="13" id="KW-0256">Endoplasmic reticulum</keyword>
<protein>
    <recommendedName>
        <fullName evidence="4 13">Very-long-chain (3R)-3-hydroxyacyl-CoA dehydratase</fullName>
        <ecNumber evidence="4 13">4.2.1.134</ecNumber>
    </recommendedName>
</protein>
<feature type="transmembrane region" description="Helical" evidence="13">
    <location>
        <begin position="218"/>
        <end position="241"/>
    </location>
</feature>
<dbReference type="InterPro" id="IPR007482">
    <property type="entry name" value="Tyr_Pase-like_PTPLA"/>
</dbReference>
<evidence type="ECO:0000256" key="8">
    <source>
        <dbReference type="ARBA" id="ARBA00022989"/>
    </source>
</evidence>
<evidence type="ECO:0000256" key="2">
    <source>
        <dbReference type="ARBA" id="ARBA00005194"/>
    </source>
</evidence>
<evidence type="ECO:0000256" key="10">
    <source>
        <dbReference type="ARBA" id="ARBA00023136"/>
    </source>
</evidence>
<evidence type="ECO:0000256" key="7">
    <source>
        <dbReference type="ARBA" id="ARBA00022832"/>
    </source>
</evidence>
<keyword evidence="6 13" id="KW-0812">Transmembrane</keyword>
<dbReference type="GO" id="GO:0102158">
    <property type="term" value="F:very-long-chain (3R)-3-hydroxyacyl-CoA dehydratase activity"/>
    <property type="evidence" value="ECO:0007669"/>
    <property type="project" value="UniProtKB-EC"/>
</dbReference>
<dbReference type="AlphaFoldDB" id="A0A2P2KLJ8"/>
<organism evidence="14">
    <name type="scientific">Rhizophora mucronata</name>
    <name type="common">Asiatic mangrove</name>
    <dbReference type="NCBI Taxonomy" id="61149"/>
    <lineage>
        <taxon>Eukaryota</taxon>
        <taxon>Viridiplantae</taxon>
        <taxon>Streptophyta</taxon>
        <taxon>Embryophyta</taxon>
        <taxon>Tracheophyta</taxon>
        <taxon>Spermatophyta</taxon>
        <taxon>Magnoliopsida</taxon>
        <taxon>eudicotyledons</taxon>
        <taxon>Gunneridae</taxon>
        <taxon>Pentapetalae</taxon>
        <taxon>rosids</taxon>
        <taxon>fabids</taxon>
        <taxon>Malpighiales</taxon>
        <taxon>Rhizophoraceae</taxon>
        <taxon>Rhizophora</taxon>
    </lineage>
</organism>
<dbReference type="EMBL" id="GGEC01026104">
    <property type="protein sequence ID" value="MBX06588.1"/>
    <property type="molecule type" value="Transcribed_RNA"/>
</dbReference>
<feature type="transmembrane region" description="Helical" evidence="13">
    <location>
        <begin position="64"/>
        <end position="89"/>
    </location>
</feature>
<evidence type="ECO:0000256" key="11">
    <source>
        <dbReference type="ARBA" id="ARBA00023160"/>
    </source>
</evidence>
<dbReference type="PANTHER" id="PTHR11035:SF35">
    <property type="entry name" value="VERY-LONG-CHAIN (3R)-3-HYDROXYACYL-COA DEHYDRATASE"/>
    <property type="match status" value="1"/>
</dbReference>
<comment type="subcellular location">
    <subcellularLocation>
        <location evidence="13">Endoplasmic reticulum membrane</location>
        <topology evidence="13">Multi-pass membrane protein</topology>
    </subcellularLocation>
    <subcellularLocation>
        <location evidence="1">Membrane</location>
        <topology evidence="1">Multi-pass membrane protein</topology>
    </subcellularLocation>
</comment>
<feature type="transmembrane region" description="Helical" evidence="13">
    <location>
        <begin position="140"/>
        <end position="158"/>
    </location>
</feature>